<dbReference type="Pfam" id="PF06585">
    <property type="entry name" value="JHBP"/>
    <property type="match status" value="1"/>
</dbReference>
<organism evidence="5 6">
    <name type="scientific">Apolygus lucorum</name>
    <name type="common">Small green plant bug</name>
    <name type="synonym">Lygocoris lucorum</name>
    <dbReference type="NCBI Taxonomy" id="248454"/>
    <lineage>
        <taxon>Eukaryota</taxon>
        <taxon>Metazoa</taxon>
        <taxon>Ecdysozoa</taxon>
        <taxon>Arthropoda</taxon>
        <taxon>Hexapoda</taxon>
        <taxon>Insecta</taxon>
        <taxon>Pterygota</taxon>
        <taxon>Neoptera</taxon>
        <taxon>Paraneoptera</taxon>
        <taxon>Hemiptera</taxon>
        <taxon>Heteroptera</taxon>
        <taxon>Panheteroptera</taxon>
        <taxon>Cimicomorpha</taxon>
        <taxon>Miridae</taxon>
        <taxon>Mirini</taxon>
        <taxon>Apolygus</taxon>
    </lineage>
</organism>
<dbReference type="InterPro" id="IPR038606">
    <property type="entry name" value="To_sf"/>
</dbReference>
<feature type="chain" id="PRO_5035938851" description="Protein takeout" evidence="4">
    <location>
        <begin position="22"/>
        <end position="297"/>
    </location>
</feature>
<keyword evidence="2" id="KW-0090">Biological rhythms</keyword>
<evidence type="ECO:0000313" key="5">
    <source>
        <dbReference type="EMBL" id="KAF6204252.1"/>
    </source>
</evidence>
<keyword evidence="6" id="KW-1185">Reference proteome</keyword>
<gene>
    <name evidence="5" type="ORF">GE061_002592</name>
</gene>
<dbReference type="GO" id="GO:0007623">
    <property type="term" value="P:circadian rhythm"/>
    <property type="evidence" value="ECO:0007669"/>
    <property type="project" value="UniProtKB-ARBA"/>
</dbReference>
<comment type="similarity">
    <text evidence="3">Belongs to the TO family.</text>
</comment>
<dbReference type="AlphaFoldDB" id="A0A8S9X5H6"/>
<evidence type="ECO:0000256" key="2">
    <source>
        <dbReference type="ARBA" id="ARBA00023108"/>
    </source>
</evidence>
<sequence>MSRLFLLCIFTSIFCLLETQSQYSVGDGLLTTRTTVLLGHSCPDNMKCFLLFGLWLGCLATSGWAALSVNSTPPYIKPCRKSDPELNNCIKESFDHLRPYLIKGIPEIKLQSIEPLKIPKMAMDNGHGAVRVRAQFSNITVYGATNYTILDVKGNVTTYKIELSLGIPRIETTGSYDVNGNVLLFPVRSRGDFWAMFTNITGSGKIYGKEVIKNGVRFMKTEKLLVDFKLTKSKFKVRDHLNGHNVIGEAMNQFLNQNANEIIEEMKPAATAAIGKHFKNFLNGAFLQVPIPVWLKD</sequence>
<evidence type="ECO:0008006" key="7">
    <source>
        <dbReference type="Google" id="ProtNLM"/>
    </source>
</evidence>
<dbReference type="PANTHER" id="PTHR11008:SF35">
    <property type="entry name" value="PROTEIN TAKEOUT-LIKE PROTEIN"/>
    <property type="match status" value="1"/>
</dbReference>
<evidence type="ECO:0000256" key="4">
    <source>
        <dbReference type="SAM" id="SignalP"/>
    </source>
</evidence>
<evidence type="ECO:0000313" key="6">
    <source>
        <dbReference type="Proteomes" id="UP000466442"/>
    </source>
</evidence>
<proteinExistence type="inferred from homology"/>
<dbReference type="SMART" id="SM00700">
    <property type="entry name" value="JHBP"/>
    <property type="match status" value="1"/>
</dbReference>
<protein>
    <recommendedName>
        <fullName evidence="7">Protein takeout</fullName>
    </recommendedName>
</protein>
<feature type="signal peptide" evidence="4">
    <location>
        <begin position="1"/>
        <end position="21"/>
    </location>
</feature>
<name>A0A8S9X5H6_APOLU</name>
<reference evidence="5" key="1">
    <citation type="journal article" date="2021" name="Mol. Ecol. Resour.">
        <title>Apolygus lucorum genome provides insights into omnivorousness and mesophyll feeding.</title>
        <authorList>
            <person name="Liu Y."/>
            <person name="Liu H."/>
            <person name="Wang H."/>
            <person name="Huang T."/>
            <person name="Liu B."/>
            <person name="Yang B."/>
            <person name="Yin L."/>
            <person name="Li B."/>
            <person name="Zhang Y."/>
            <person name="Zhang S."/>
            <person name="Jiang F."/>
            <person name="Zhang X."/>
            <person name="Ren Y."/>
            <person name="Wang B."/>
            <person name="Wang S."/>
            <person name="Lu Y."/>
            <person name="Wu K."/>
            <person name="Fan W."/>
            <person name="Wang G."/>
        </authorList>
    </citation>
    <scope>NUCLEOTIDE SEQUENCE</scope>
    <source>
        <strain evidence="5">12Hb</strain>
    </source>
</reference>
<dbReference type="EMBL" id="WIXP02000010">
    <property type="protein sequence ID" value="KAF6204252.1"/>
    <property type="molecule type" value="Genomic_DNA"/>
</dbReference>
<dbReference type="InterPro" id="IPR010562">
    <property type="entry name" value="Haemolymph_juvenile_hormone-bd"/>
</dbReference>
<dbReference type="GO" id="GO:0005615">
    <property type="term" value="C:extracellular space"/>
    <property type="evidence" value="ECO:0007669"/>
    <property type="project" value="TreeGrafter"/>
</dbReference>
<dbReference type="OrthoDB" id="8185598at2759"/>
<keyword evidence="1 4" id="KW-0732">Signal</keyword>
<dbReference type="FunFam" id="3.15.10.30:FF:000001">
    <property type="entry name" value="Takeout-like protein 1"/>
    <property type="match status" value="1"/>
</dbReference>
<dbReference type="Proteomes" id="UP000466442">
    <property type="component" value="Unassembled WGS sequence"/>
</dbReference>
<comment type="caution">
    <text evidence="5">The sequence shown here is derived from an EMBL/GenBank/DDBJ whole genome shotgun (WGS) entry which is preliminary data.</text>
</comment>
<evidence type="ECO:0000256" key="3">
    <source>
        <dbReference type="ARBA" id="ARBA00060902"/>
    </source>
</evidence>
<accession>A0A8S9X5H6</accession>
<evidence type="ECO:0000256" key="1">
    <source>
        <dbReference type="ARBA" id="ARBA00022729"/>
    </source>
</evidence>
<dbReference type="Gene3D" id="3.15.10.30">
    <property type="entry name" value="Haemolymph juvenile hormone binding protein"/>
    <property type="match status" value="1"/>
</dbReference>
<dbReference type="PANTHER" id="PTHR11008">
    <property type="entry name" value="PROTEIN TAKEOUT-LIKE PROTEIN"/>
    <property type="match status" value="1"/>
</dbReference>